<dbReference type="PANTHER" id="PTHR12215">
    <property type="entry name" value="PHOSPHOPANTETHEINE TRANSFERASE"/>
    <property type="match status" value="1"/>
</dbReference>
<organism evidence="11">
    <name type="scientific">Photinus pyralis</name>
    <name type="common">Common eastern firefly</name>
    <name type="synonym">Lampyris pyralis</name>
    <dbReference type="NCBI Taxonomy" id="7054"/>
    <lineage>
        <taxon>Eukaryota</taxon>
        <taxon>Metazoa</taxon>
        <taxon>Ecdysozoa</taxon>
        <taxon>Arthropoda</taxon>
        <taxon>Hexapoda</taxon>
        <taxon>Insecta</taxon>
        <taxon>Pterygota</taxon>
        <taxon>Neoptera</taxon>
        <taxon>Endopterygota</taxon>
        <taxon>Coleoptera</taxon>
        <taxon>Polyphaga</taxon>
        <taxon>Elateriformia</taxon>
        <taxon>Elateroidea</taxon>
        <taxon>Lampyridae</taxon>
        <taxon>Lampyrinae</taxon>
        <taxon>Photinus</taxon>
    </lineage>
</organism>
<comment type="catalytic activity">
    <reaction evidence="8">
        <text>apo-[ACP] + acetyl-CoA = acetyl-[ACP] + adenosine 3',5'-bisphosphate + H(+)</text>
        <dbReference type="Rhea" id="RHEA:46564"/>
        <dbReference type="Rhea" id="RHEA-COMP:9621"/>
        <dbReference type="Rhea" id="RHEA-COMP:9690"/>
        <dbReference type="ChEBI" id="CHEBI:15378"/>
        <dbReference type="ChEBI" id="CHEBI:29999"/>
        <dbReference type="ChEBI" id="CHEBI:57288"/>
        <dbReference type="ChEBI" id="CHEBI:58343"/>
        <dbReference type="ChEBI" id="CHEBI:78446"/>
    </reaction>
    <physiologicalReaction direction="left-to-right" evidence="8">
        <dbReference type="Rhea" id="RHEA:46565"/>
    </physiologicalReaction>
</comment>
<dbReference type="SUPFAM" id="SSF56214">
    <property type="entry name" value="4'-phosphopantetheinyl transferase"/>
    <property type="match status" value="2"/>
</dbReference>
<comment type="similarity">
    <text evidence="1">Belongs to the P-Pant transferase superfamily. AcpS family.</text>
</comment>
<evidence type="ECO:0000313" key="11">
    <source>
        <dbReference type="EMBL" id="JAV63648.1"/>
    </source>
</evidence>
<proteinExistence type="inferred from homology"/>
<comment type="catalytic activity">
    <reaction evidence="7">
        <text>apo-[ACP] + CoA = holo-[ACP] + adenosine 3',5'-bisphosphate + H(+)</text>
        <dbReference type="Rhea" id="RHEA:12068"/>
        <dbReference type="Rhea" id="RHEA-COMP:9685"/>
        <dbReference type="Rhea" id="RHEA-COMP:9690"/>
        <dbReference type="ChEBI" id="CHEBI:15378"/>
        <dbReference type="ChEBI" id="CHEBI:29999"/>
        <dbReference type="ChEBI" id="CHEBI:57287"/>
        <dbReference type="ChEBI" id="CHEBI:58343"/>
        <dbReference type="ChEBI" id="CHEBI:64479"/>
        <dbReference type="EC" id="2.7.8.7"/>
    </reaction>
    <physiologicalReaction direction="left-to-right" evidence="7">
        <dbReference type="Rhea" id="RHEA:12069"/>
    </physiologicalReaction>
</comment>
<name>A0A1Y1KST5_PHOPY</name>
<dbReference type="InterPro" id="IPR037143">
    <property type="entry name" value="4-PPantetheinyl_Trfase_dom_sf"/>
</dbReference>
<dbReference type="GO" id="GO:0008897">
    <property type="term" value="F:holo-[acyl-carrier-protein] synthase activity"/>
    <property type="evidence" value="ECO:0007669"/>
    <property type="project" value="UniProtKB-EC"/>
</dbReference>
<dbReference type="InterPro" id="IPR050559">
    <property type="entry name" value="P-Pant_transferase_sf"/>
</dbReference>
<dbReference type="Gene3D" id="3.90.470.20">
    <property type="entry name" value="4'-phosphopantetheinyl transferase domain"/>
    <property type="match status" value="2"/>
</dbReference>
<evidence type="ECO:0000256" key="8">
    <source>
        <dbReference type="ARBA" id="ARBA00048794"/>
    </source>
</evidence>
<dbReference type="EMBL" id="GEZM01076797">
    <property type="protein sequence ID" value="JAV63648.1"/>
    <property type="molecule type" value="Transcribed_RNA"/>
</dbReference>
<evidence type="ECO:0000259" key="10">
    <source>
        <dbReference type="Pfam" id="PF22624"/>
    </source>
</evidence>
<dbReference type="GO" id="GO:0000287">
    <property type="term" value="F:magnesium ion binding"/>
    <property type="evidence" value="ECO:0007669"/>
    <property type="project" value="InterPro"/>
</dbReference>
<evidence type="ECO:0000256" key="7">
    <source>
        <dbReference type="ARBA" id="ARBA00048641"/>
    </source>
</evidence>
<evidence type="ECO:0000259" key="9">
    <source>
        <dbReference type="Pfam" id="PF01648"/>
    </source>
</evidence>
<evidence type="ECO:0000256" key="3">
    <source>
        <dbReference type="ARBA" id="ARBA00016301"/>
    </source>
</evidence>
<feature type="domain" description="4'-phosphopantetheinyl transferase N-terminal" evidence="10">
    <location>
        <begin position="23"/>
        <end position="116"/>
    </location>
</feature>
<protein>
    <recommendedName>
        <fullName evidence="3">L-aminoadipate-semialdehyde dehydrogenase-phosphopantetheinyl transferase</fullName>
        <ecNumber evidence="2">2.7.8.7</ecNumber>
    </recommendedName>
    <alternativeName>
        <fullName evidence="5">4'-phosphopantetheinyl transferase</fullName>
    </alternativeName>
    <alternativeName>
        <fullName evidence="6">Alpha-aminoadipic semialdehyde dehydrogenase-phosphopantetheinyl transferase</fullName>
    </alternativeName>
</protein>
<evidence type="ECO:0000256" key="6">
    <source>
        <dbReference type="ARBA" id="ARBA00033443"/>
    </source>
</evidence>
<accession>A0A1Y1KST5</accession>
<evidence type="ECO:0000256" key="5">
    <source>
        <dbReference type="ARBA" id="ARBA00030484"/>
    </source>
</evidence>
<evidence type="ECO:0000256" key="4">
    <source>
        <dbReference type="ARBA" id="ARBA00022679"/>
    </source>
</evidence>
<dbReference type="GO" id="GO:0019878">
    <property type="term" value="P:lysine biosynthetic process via aminoadipic acid"/>
    <property type="evidence" value="ECO:0007669"/>
    <property type="project" value="TreeGrafter"/>
</dbReference>
<dbReference type="AlphaFoldDB" id="A0A1Y1KST5"/>
<dbReference type="Pfam" id="PF01648">
    <property type="entry name" value="ACPS"/>
    <property type="match status" value="1"/>
</dbReference>
<dbReference type="EC" id="2.7.8.7" evidence="2"/>
<reference evidence="11" key="1">
    <citation type="journal article" date="2016" name="Sci. Rep.">
        <title>Molecular characterization of firefly nuptial gifts: a multi-omics approach sheds light on postcopulatory sexual selection.</title>
        <authorList>
            <person name="Al-Wathiqui N."/>
            <person name="Fallon T.R."/>
            <person name="South A."/>
            <person name="Weng J.K."/>
            <person name="Lewis S.M."/>
        </authorList>
    </citation>
    <scope>NUCLEOTIDE SEQUENCE</scope>
</reference>
<evidence type="ECO:0000256" key="2">
    <source>
        <dbReference type="ARBA" id="ARBA00013172"/>
    </source>
</evidence>
<keyword evidence="4" id="KW-0808">Transferase</keyword>
<dbReference type="PANTHER" id="PTHR12215:SF10">
    <property type="entry name" value="L-AMINOADIPATE-SEMIALDEHYDE DEHYDROGENASE-PHOSPHOPANTETHEINYL TRANSFERASE"/>
    <property type="match status" value="1"/>
</dbReference>
<sequence length="284" mass="32893">MQFCMERTPIMANKNIRWAFNFSKWSPKHSDLMLSTTCIQSDEKERLGRFVFKKDFKSSLIGRLLMRKFVHEATLYPYNDIRFLRDERGKPVLSIPHSDLAFNVSHQGDYVVLAGDVGEILGVDVMKLEYTGGKSVRDFFHVMRRQFSENEWVTIKNCGNEKDQIAMFCRHWCLKESYVKAVGVGITVNLQDISFKINTPALSKEHITADSELFVEGVKRQWCFEEMLINDEHCVAVARPSNVCTTNMELFREIDFHNVVLNAVPLLEQDVAFCAQYFNKLNNP</sequence>
<dbReference type="GO" id="GO:0005829">
    <property type="term" value="C:cytosol"/>
    <property type="evidence" value="ECO:0007669"/>
    <property type="project" value="TreeGrafter"/>
</dbReference>
<dbReference type="FunFam" id="3.90.470.20:FF:000003">
    <property type="entry name" value="L-aminoadipate-semialdehyde dehydrogenase-phosphopantetheinyl transferase"/>
    <property type="match status" value="1"/>
</dbReference>
<evidence type="ECO:0000256" key="1">
    <source>
        <dbReference type="ARBA" id="ARBA00006195"/>
    </source>
</evidence>
<dbReference type="InterPro" id="IPR055066">
    <property type="entry name" value="AASDHPPT_N"/>
</dbReference>
<dbReference type="Pfam" id="PF22624">
    <property type="entry name" value="AASDHPPT_N"/>
    <property type="match status" value="1"/>
</dbReference>
<dbReference type="InterPro" id="IPR008278">
    <property type="entry name" value="4-PPantetheinyl_Trfase_dom"/>
</dbReference>
<feature type="domain" description="4'-phosphopantetheinyl transferase" evidence="9">
    <location>
        <begin position="121"/>
        <end position="238"/>
    </location>
</feature>